<proteinExistence type="predicted"/>
<keyword evidence="2" id="KW-1185">Reference proteome</keyword>
<organism evidence="1 2">
    <name type="scientific">Dendrolimus kikuchii</name>
    <dbReference type="NCBI Taxonomy" id="765133"/>
    <lineage>
        <taxon>Eukaryota</taxon>
        <taxon>Metazoa</taxon>
        <taxon>Ecdysozoa</taxon>
        <taxon>Arthropoda</taxon>
        <taxon>Hexapoda</taxon>
        <taxon>Insecta</taxon>
        <taxon>Pterygota</taxon>
        <taxon>Neoptera</taxon>
        <taxon>Endopterygota</taxon>
        <taxon>Lepidoptera</taxon>
        <taxon>Glossata</taxon>
        <taxon>Ditrysia</taxon>
        <taxon>Bombycoidea</taxon>
        <taxon>Lasiocampidae</taxon>
        <taxon>Dendrolimus</taxon>
    </lineage>
</organism>
<gene>
    <name evidence="1" type="ORF">K1T71_010714</name>
</gene>
<comment type="caution">
    <text evidence="1">The sequence shown here is derived from an EMBL/GenBank/DDBJ whole genome shotgun (WGS) entry which is preliminary data.</text>
</comment>
<sequence length="559" mass="63522">MNTIILFEEYRFVERREPEISSAWKGAHLLLFFLAFVFGSFCTFCFHMLIYLFDEKCVLFPKLLSLTSMQHVYDIIPSDKDVANALPVDFVSTQWVDRSICYLPTFVPLVSGICGLVWTTMFLMCSSGSQTLTGLQHSWRVLPPVFIFSLAMGGLCIYSSSVTHAGLQALCLKLGELTNSTTCSYSINVATLVYERRIRGVYQAIKLTIITAWLHTACWILSSVITLVRVLLAVDFQLVKVSAELQGDTDKMLERHERHIRTISPDLWMGNTDEDNSESRGKYLHRTDIANIIYKNKRFKPTRPVGLSSLRKTPSDIIYVSKLHQDTSEMALVPSESSKLARLTALETMPKDMHFIISLLYDLLESLEIDSFSGSEIFESVSTLEEDDSDKMKLSHQVEHKQIDSKTTDIHKIQLQKPKDVGEATETASGRQRNLQNILNDQSVEIPMPSRATATNPEESIGIVHDSSTSISAEIRDVLEFQLNVELNNSDKKWIMKLKNKSNLKTVGIQTDKLKKKHRQRMVNITENNQTNSTGTQHESVENEERDKETQTHPKEKQD</sequence>
<name>A0ACC1CPQ4_9NEOP</name>
<evidence type="ECO:0000313" key="2">
    <source>
        <dbReference type="Proteomes" id="UP000824533"/>
    </source>
</evidence>
<protein>
    <submittedName>
        <fullName evidence="1">Uncharacterized protein</fullName>
    </submittedName>
</protein>
<dbReference type="EMBL" id="CM034405">
    <property type="protein sequence ID" value="KAJ0173565.1"/>
    <property type="molecule type" value="Genomic_DNA"/>
</dbReference>
<accession>A0ACC1CPQ4</accession>
<evidence type="ECO:0000313" key="1">
    <source>
        <dbReference type="EMBL" id="KAJ0173565.1"/>
    </source>
</evidence>
<reference evidence="1 2" key="1">
    <citation type="journal article" date="2021" name="Front. Genet.">
        <title>Chromosome-Level Genome Assembly Reveals Significant Gene Expansion in the Toll and IMD Signaling Pathways of Dendrolimus kikuchii.</title>
        <authorList>
            <person name="Zhou J."/>
            <person name="Wu P."/>
            <person name="Xiong Z."/>
            <person name="Liu N."/>
            <person name="Zhao N."/>
            <person name="Ji M."/>
            <person name="Qiu Y."/>
            <person name="Yang B."/>
        </authorList>
    </citation>
    <scope>NUCLEOTIDE SEQUENCE [LARGE SCALE GENOMIC DNA]</scope>
    <source>
        <strain evidence="1">Ann1</strain>
    </source>
</reference>
<dbReference type="Proteomes" id="UP000824533">
    <property type="component" value="Linkage Group LG19"/>
</dbReference>